<dbReference type="AlphaFoldDB" id="A0AAQ3QY01"/>
<dbReference type="EMBL" id="CP136920">
    <property type="protein sequence ID" value="WOO43320.1"/>
    <property type="molecule type" value="Genomic_DNA"/>
</dbReference>
<evidence type="ECO:0000313" key="1">
    <source>
        <dbReference type="EMBL" id="WOO43320.1"/>
    </source>
</evidence>
<organism evidence="1 2">
    <name type="scientific">Rubellicoccus peritrichatus</name>
    <dbReference type="NCBI Taxonomy" id="3080537"/>
    <lineage>
        <taxon>Bacteria</taxon>
        <taxon>Pseudomonadati</taxon>
        <taxon>Verrucomicrobiota</taxon>
        <taxon>Opitutia</taxon>
        <taxon>Puniceicoccales</taxon>
        <taxon>Cerasicoccaceae</taxon>
        <taxon>Rubellicoccus</taxon>
    </lineage>
</organism>
<gene>
    <name evidence="1" type="ORF">RZN69_09480</name>
</gene>
<dbReference type="KEGG" id="puo:RZN69_09480"/>
<dbReference type="Proteomes" id="UP001304300">
    <property type="component" value="Chromosome"/>
</dbReference>
<dbReference type="RefSeq" id="WP_317835868.1">
    <property type="nucleotide sequence ID" value="NZ_CP136920.1"/>
</dbReference>
<evidence type="ECO:0000313" key="2">
    <source>
        <dbReference type="Proteomes" id="UP001304300"/>
    </source>
</evidence>
<name>A0AAQ3QY01_9BACT</name>
<evidence type="ECO:0008006" key="3">
    <source>
        <dbReference type="Google" id="ProtNLM"/>
    </source>
</evidence>
<proteinExistence type="predicted"/>
<reference evidence="1 2" key="1">
    <citation type="submission" date="2023-10" db="EMBL/GenBank/DDBJ databases">
        <title>Rubellicoccus peritrichatus gen. nov., sp. nov., isolated from an algae of coral reef tank.</title>
        <authorList>
            <person name="Luo J."/>
        </authorList>
    </citation>
    <scope>NUCLEOTIDE SEQUENCE [LARGE SCALE GENOMIC DNA]</scope>
    <source>
        <strain evidence="1 2">CR14</strain>
    </source>
</reference>
<sequence length="189" mass="21992">MKEILEYDIRQSALLADMTTCLNHYRLSTPGLYVCVHPQVQITEEIKVTPSLIAQVNSGLNKQCHTGEEKGPYDRFFGPPNFVFDVFRKDQKEIYESRRSLFEQCGVIEYVAWFTLETKLHWNRLHEGSYIVVDEDEKNLIQSSALPGLWFPIDAVAQHDMFAILAKISQGITRREHHDFMNTVWKKKS</sequence>
<accession>A0AAQ3QY01</accession>
<keyword evidence="2" id="KW-1185">Reference proteome</keyword>
<protein>
    <recommendedName>
        <fullName evidence="3">Restriction endonuclease domain-containing protein</fullName>
    </recommendedName>
</protein>